<dbReference type="AlphaFoldDB" id="A0AA96VA69"/>
<dbReference type="CDD" id="cd04301">
    <property type="entry name" value="NAT_SF"/>
    <property type="match status" value="1"/>
</dbReference>
<keyword evidence="2 4" id="KW-0012">Acyltransferase</keyword>
<evidence type="ECO:0000259" key="3">
    <source>
        <dbReference type="PROSITE" id="PS51186"/>
    </source>
</evidence>
<dbReference type="RefSeq" id="WP_316558755.1">
    <property type="nucleotide sequence ID" value="NZ_CP131062.1"/>
</dbReference>
<sequence>MRNILPIMIEKANPDEMNEIAELWLKTNLTGQIFIPETYWKNRLKDVKKMLPDSDIYVFKENSKIYGFIGIVENRYVAGLFTDQKSQGKGIGKQLVEFCQKKYDYLELDVYVKNTRAVNFYLKNGFVVDSEKTDDETGEPEYRMRWKK</sequence>
<dbReference type="InterPro" id="IPR016181">
    <property type="entry name" value="Acyl_CoA_acyltransferase"/>
</dbReference>
<evidence type="ECO:0000256" key="2">
    <source>
        <dbReference type="ARBA" id="ARBA00023315"/>
    </source>
</evidence>
<reference evidence="4 5" key="1">
    <citation type="submission" date="2023-07" db="EMBL/GenBank/DDBJ databases">
        <title>Closed genome sequence of Methanimicrococcus sp. Es2.</title>
        <authorList>
            <person name="Protasov E."/>
            <person name="Platt K."/>
            <person name="Reeh H."/>
            <person name="Poehlein A."/>
            <person name="Daniel R."/>
            <person name="Brune A."/>
        </authorList>
    </citation>
    <scope>NUCLEOTIDE SEQUENCE [LARGE SCALE GENOMIC DNA]</scope>
    <source>
        <strain evidence="4 5">Es2</strain>
    </source>
</reference>
<evidence type="ECO:0000313" key="4">
    <source>
        <dbReference type="EMBL" id="WNY28751.1"/>
    </source>
</evidence>
<dbReference type="Pfam" id="PF13673">
    <property type="entry name" value="Acetyltransf_10"/>
    <property type="match status" value="1"/>
</dbReference>
<dbReference type="PROSITE" id="PS51186">
    <property type="entry name" value="GNAT"/>
    <property type="match status" value="1"/>
</dbReference>
<name>A0AA96VA69_9EURY</name>
<dbReference type="PANTHER" id="PTHR43800:SF1">
    <property type="entry name" value="PEPTIDYL-LYSINE N-ACETYLTRANSFERASE YJAB"/>
    <property type="match status" value="1"/>
</dbReference>
<gene>
    <name evidence="4" type="primary">yiaC</name>
    <name evidence="4" type="ORF">MmiEs2_09540</name>
</gene>
<keyword evidence="5" id="KW-1185">Reference proteome</keyword>
<dbReference type="SUPFAM" id="SSF55729">
    <property type="entry name" value="Acyl-CoA N-acyltransferases (Nat)"/>
    <property type="match status" value="1"/>
</dbReference>
<evidence type="ECO:0000256" key="1">
    <source>
        <dbReference type="ARBA" id="ARBA00022679"/>
    </source>
</evidence>
<proteinExistence type="predicted"/>
<dbReference type="EMBL" id="CP131062">
    <property type="protein sequence ID" value="WNY28751.1"/>
    <property type="molecule type" value="Genomic_DNA"/>
</dbReference>
<organism evidence="4 5">
    <name type="scientific">Methanimicrococcus stummii</name>
    <dbReference type="NCBI Taxonomy" id="3028294"/>
    <lineage>
        <taxon>Archaea</taxon>
        <taxon>Methanobacteriati</taxon>
        <taxon>Methanobacteriota</taxon>
        <taxon>Stenosarchaea group</taxon>
        <taxon>Methanomicrobia</taxon>
        <taxon>Methanosarcinales</taxon>
        <taxon>Methanosarcinaceae</taxon>
        <taxon>Methanimicrococcus</taxon>
    </lineage>
</organism>
<dbReference type="InterPro" id="IPR000182">
    <property type="entry name" value="GNAT_dom"/>
</dbReference>
<evidence type="ECO:0000313" key="5">
    <source>
        <dbReference type="Proteomes" id="UP001302662"/>
    </source>
</evidence>
<protein>
    <submittedName>
        <fullName evidence="4">Peptidyl-lysine N-acetyltransferase YiaC</fullName>
        <ecNumber evidence="4">2.3.1.-</ecNumber>
    </submittedName>
</protein>
<dbReference type="Gene3D" id="3.40.630.30">
    <property type="match status" value="1"/>
</dbReference>
<accession>A0AA96VA69</accession>
<feature type="domain" description="N-acetyltransferase" evidence="3">
    <location>
        <begin position="7"/>
        <end position="148"/>
    </location>
</feature>
<dbReference type="GO" id="GO:0016747">
    <property type="term" value="F:acyltransferase activity, transferring groups other than amino-acyl groups"/>
    <property type="evidence" value="ECO:0007669"/>
    <property type="project" value="InterPro"/>
</dbReference>
<dbReference type="Proteomes" id="UP001302662">
    <property type="component" value="Chromosome"/>
</dbReference>
<keyword evidence="1 4" id="KW-0808">Transferase</keyword>
<dbReference type="GeneID" id="85197418"/>
<dbReference type="NCBIfam" id="NF007853">
    <property type="entry name" value="PRK10562.1"/>
    <property type="match status" value="1"/>
</dbReference>
<dbReference type="EC" id="2.3.1.-" evidence="4"/>
<dbReference type="PANTHER" id="PTHR43800">
    <property type="entry name" value="PEPTIDYL-LYSINE N-ACETYLTRANSFERASE YJAB"/>
    <property type="match status" value="1"/>
</dbReference>
<dbReference type="KEGG" id="mees:MmiEs2_09540"/>